<proteinExistence type="predicted"/>
<organism evidence="2 3">
    <name type="scientific">Ralstonia flaminis</name>
    <dbReference type="NCBI Taxonomy" id="3058597"/>
    <lineage>
        <taxon>Bacteria</taxon>
        <taxon>Pseudomonadati</taxon>
        <taxon>Pseudomonadota</taxon>
        <taxon>Betaproteobacteria</taxon>
        <taxon>Burkholderiales</taxon>
        <taxon>Burkholderiaceae</taxon>
        <taxon>Ralstonia</taxon>
    </lineage>
</organism>
<reference evidence="2 3" key="1">
    <citation type="submission" date="2023-07" db="EMBL/GenBank/DDBJ databases">
        <authorList>
            <person name="Peeters C."/>
        </authorList>
    </citation>
    <scope>NUCLEOTIDE SEQUENCE [LARGE SCALE GENOMIC DNA]</scope>
    <source>
        <strain evidence="2 3">LMG 18101</strain>
    </source>
</reference>
<dbReference type="Proteomes" id="UP001189757">
    <property type="component" value="Unassembled WGS sequence"/>
</dbReference>
<dbReference type="PANTHER" id="PTHR22617">
    <property type="entry name" value="CHEMOTAXIS SENSOR HISTIDINE KINASE-RELATED"/>
    <property type="match status" value="1"/>
</dbReference>
<name>A0ABN9JFL0_9RALS</name>
<dbReference type="Gene3D" id="2.40.50.180">
    <property type="entry name" value="CheA-289, Domain 4"/>
    <property type="match status" value="1"/>
</dbReference>
<evidence type="ECO:0000313" key="3">
    <source>
        <dbReference type="Proteomes" id="UP001189757"/>
    </source>
</evidence>
<evidence type="ECO:0000259" key="1">
    <source>
        <dbReference type="PROSITE" id="PS50851"/>
    </source>
</evidence>
<dbReference type="SMART" id="SM00260">
    <property type="entry name" value="CheW"/>
    <property type="match status" value="1"/>
</dbReference>
<dbReference type="InterPro" id="IPR036061">
    <property type="entry name" value="CheW-like_dom_sf"/>
</dbReference>
<dbReference type="EMBL" id="CATZLL010000002">
    <property type="protein sequence ID" value="CAJ0810233.1"/>
    <property type="molecule type" value="Genomic_DNA"/>
</dbReference>
<dbReference type="RefSeq" id="WP_199031155.1">
    <property type="nucleotide sequence ID" value="NZ_CATZLL010000002.1"/>
</dbReference>
<sequence>MLYLLFELDGDRYALDVAQIAEVLPLAAPKAIPGAPAWVAGVIERHGTPVPVLDVPQLALGRPARPLRSTRLVLVHYEADSRGEDAPLLGLIVEHATHTRRIDAAHFADSGIATPNARWLGPVASLEDGLVQRVDAQAMLDAQARALLFPAAAVGQPA</sequence>
<evidence type="ECO:0000313" key="2">
    <source>
        <dbReference type="EMBL" id="CAJ0810233.1"/>
    </source>
</evidence>
<dbReference type="InterPro" id="IPR039315">
    <property type="entry name" value="CheW"/>
</dbReference>
<keyword evidence="3" id="KW-1185">Reference proteome</keyword>
<dbReference type="SUPFAM" id="SSF50341">
    <property type="entry name" value="CheW-like"/>
    <property type="match status" value="1"/>
</dbReference>
<protein>
    <recommendedName>
        <fullName evidence="1">CheW-like domain-containing protein</fullName>
    </recommendedName>
</protein>
<gene>
    <name evidence="2" type="ORF">LMG18101_00821</name>
</gene>
<dbReference type="InterPro" id="IPR002545">
    <property type="entry name" value="CheW-lke_dom"/>
</dbReference>
<dbReference type="Pfam" id="PF01584">
    <property type="entry name" value="CheW"/>
    <property type="match status" value="1"/>
</dbReference>
<dbReference type="PROSITE" id="PS50851">
    <property type="entry name" value="CHEW"/>
    <property type="match status" value="1"/>
</dbReference>
<dbReference type="PANTHER" id="PTHR22617:SF43">
    <property type="entry name" value="PROTEIN PILI"/>
    <property type="match status" value="1"/>
</dbReference>
<accession>A0ABN9JFL0</accession>
<feature type="domain" description="CheW-like" evidence="1">
    <location>
        <begin position="1"/>
        <end position="145"/>
    </location>
</feature>
<dbReference type="Gene3D" id="2.30.30.40">
    <property type="entry name" value="SH3 Domains"/>
    <property type="match status" value="1"/>
</dbReference>
<comment type="caution">
    <text evidence="2">The sequence shown here is derived from an EMBL/GenBank/DDBJ whole genome shotgun (WGS) entry which is preliminary data.</text>
</comment>